<feature type="domain" description="Activator of Hsp90 ATPase AHSA1-like N-terminal" evidence="4">
    <location>
        <begin position="13"/>
        <end position="146"/>
    </location>
</feature>
<keyword evidence="3" id="KW-0472">Membrane</keyword>
<dbReference type="SUPFAM" id="SSF103111">
    <property type="entry name" value="Activator of Hsp90 ATPase, Aha1"/>
    <property type="match status" value="1"/>
</dbReference>
<dbReference type="SUPFAM" id="SSF55961">
    <property type="entry name" value="Bet v1-like"/>
    <property type="match status" value="1"/>
</dbReference>
<dbReference type="CDD" id="cd08892">
    <property type="entry name" value="SRPBCC_Aha1"/>
    <property type="match status" value="1"/>
</dbReference>
<feature type="region of interest" description="Disordered" evidence="2">
    <location>
        <begin position="145"/>
        <end position="188"/>
    </location>
</feature>
<dbReference type="PANTHER" id="PTHR13009:SF22">
    <property type="entry name" value="LD43819P"/>
    <property type="match status" value="1"/>
</dbReference>
<proteinExistence type="inferred from homology"/>
<evidence type="ECO:0000256" key="2">
    <source>
        <dbReference type="SAM" id="MobiDB-lite"/>
    </source>
</evidence>
<feature type="compositionally biased region" description="Low complexity" evidence="2">
    <location>
        <begin position="175"/>
        <end position="188"/>
    </location>
</feature>
<keyword evidence="3" id="KW-1133">Transmembrane helix</keyword>
<evidence type="ECO:0000256" key="1">
    <source>
        <dbReference type="ARBA" id="ARBA00006817"/>
    </source>
</evidence>
<dbReference type="InterPro" id="IPR023393">
    <property type="entry name" value="START-like_dom_sf"/>
</dbReference>
<dbReference type="GO" id="GO:0005829">
    <property type="term" value="C:cytosol"/>
    <property type="evidence" value="ECO:0007669"/>
    <property type="project" value="TreeGrafter"/>
</dbReference>
<feature type="transmembrane region" description="Helical" evidence="3">
    <location>
        <begin position="355"/>
        <end position="375"/>
    </location>
</feature>
<dbReference type="EMBL" id="JPOX01000012">
    <property type="protein sequence ID" value="KFX48548.1"/>
    <property type="molecule type" value="Genomic_DNA"/>
</dbReference>
<gene>
    <name evidence="5" type="ORF">GQ26_0122390</name>
</gene>
<dbReference type="GO" id="GO:0001671">
    <property type="term" value="F:ATPase activator activity"/>
    <property type="evidence" value="ECO:0007669"/>
    <property type="project" value="InterPro"/>
</dbReference>
<dbReference type="eggNOG" id="KOG2936">
    <property type="taxonomic scope" value="Eukaryota"/>
</dbReference>
<dbReference type="PANTHER" id="PTHR13009">
    <property type="entry name" value="HEAT SHOCK PROTEIN 90 HSP90 CO-CHAPERONE AHA-1"/>
    <property type="match status" value="1"/>
</dbReference>
<name>A0A093XTH3_TALMA</name>
<evidence type="ECO:0000256" key="3">
    <source>
        <dbReference type="SAM" id="Phobius"/>
    </source>
</evidence>
<dbReference type="SMART" id="SM01000">
    <property type="entry name" value="Aha1_N"/>
    <property type="match status" value="1"/>
</dbReference>
<dbReference type="InterPro" id="IPR015310">
    <property type="entry name" value="AHSA1-like_N"/>
</dbReference>
<sequence>MALHNPNNWHWVNKDVSPWTKTYLQDSLSKISAEENGVSAKVEKVLSMDGDVDVSQRKGKVITLYDVKLQLEYEGKTKDEETVTGTITIPEVAHDTEEDEFVFEISVYSESSSKQPVKDLVRSKIVPQLRVALAKLPQVLVSEHGKDIQHAPGSNPSSGFATPAYHPQKSSSPAVGTSKTTTTSTGKVSVNTTTVTASDEFRTTAEELYTTFTDPQRIAAFTRGPPLQFDGAKVGGKFAIFDGNVTGEYVTLEPFKRVVQKWRLAQWPEGHFSTQEIVFNQNDVDRVTVMQVTWTGVPIGQEEVVQRNWEGYYVRSIKQTFGYSPPSSFANTTTTTVPRKAPSPLTSSSSSQFSLVTRLLMFFFALLLGVGLARYSDEILKFFPS</sequence>
<organism evidence="5">
    <name type="scientific">Talaromyces marneffei PM1</name>
    <dbReference type="NCBI Taxonomy" id="1077442"/>
    <lineage>
        <taxon>Eukaryota</taxon>
        <taxon>Fungi</taxon>
        <taxon>Dikarya</taxon>
        <taxon>Ascomycota</taxon>
        <taxon>Pezizomycotina</taxon>
        <taxon>Eurotiomycetes</taxon>
        <taxon>Eurotiomycetidae</taxon>
        <taxon>Eurotiales</taxon>
        <taxon>Trichocomaceae</taxon>
        <taxon>Talaromyces</taxon>
        <taxon>Talaromyces sect. Talaromyces</taxon>
    </lineage>
</organism>
<protein>
    <recommendedName>
        <fullName evidence="4">Activator of Hsp90 ATPase AHSA1-like N-terminal domain-containing protein</fullName>
    </recommendedName>
</protein>
<dbReference type="Gene3D" id="3.15.10.20">
    <property type="entry name" value="Activator of Hsp90 ATPase Aha1, N-terminal domain"/>
    <property type="match status" value="1"/>
</dbReference>
<comment type="similarity">
    <text evidence="1">Belongs to the AHA1 family.</text>
</comment>
<keyword evidence="3" id="KW-0812">Transmembrane</keyword>
<dbReference type="Pfam" id="PF08327">
    <property type="entry name" value="AHSA1"/>
    <property type="match status" value="1"/>
</dbReference>
<reference evidence="5" key="2">
    <citation type="journal article" date="2014" name="PLoS Genet.">
        <title>Signature gene expression reveals novel clues to the molecular mechanisms of dimorphic transition in Penicillium marneffei.</title>
        <authorList>
            <person name="Yang E."/>
            <person name="Wang G."/>
            <person name="Cai J."/>
            <person name="Woo P.C."/>
            <person name="Lau S.K."/>
            <person name="Yuen K.-Y."/>
            <person name="Chow W.-N."/>
            <person name="Lin X."/>
        </authorList>
    </citation>
    <scope>NUCLEOTIDE SEQUENCE</scope>
    <source>
        <strain evidence="5">PM1</strain>
    </source>
</reference>
<reference key="1">
    <citation type="journal article" date="2014" name="PLoS Genet.">
        <title>Signature Gene Expression Reveals Novel Clues to the Molecular Mechanisms of Dimorphic Transition in Penicillium marneffei.</title>
        <authorList>
            <person name="Yang E."/>
            <person name="Wang G."/>
            <person name="Cai J."/>
            <person name="Woo P.C."/>
            <person name="Lau S.K."/>
            <person name="Yuen K.-Y."/>
            <person name="Chow W.-N."/>
            <person name="Lin X."/>
        </authorList>
    </citation>
    <scope>NUCLEOTIDE SEQUENCE [LARGE SCALE GENOMIC DNA]</scope>
    <source>
        <strain>PM1</strain>
    </source>
</reference>
<comment type="caution">
    <text evidence="5">The sequence shown here is derived from an EMBL/GenBank/DDBJ whole genome shotgun (WGS) entry which is preliminary data.</text>
</comment>
<dbReference type="Pfam" id="PF09229">
    <property type="entry name" value="Aha1_N"/>
    <property type="match status" value="1"/>
</dbReference>
<evidence type="ECO:0000259" key="4">
    <source>
        <dbReference type="SMART" id="SM01000"/>
    </source>
</evidence>
<dbReference type="InterPro" id="IPR013538">
    <property type="entry name" value="ASHA1/2-like_C"/>
</dbReference>
<dbReference type="Gene3D" id="3.30.530.20">
    <property type="match status" value="1"/>
</dbReference>
<dbReference type="GO" id="GO:0006457">
    <property type="term" value="P:protein folding"/>
    <property type="evidence" value="ECO:0007669"/>
    <property type="project" value="TreeGrafter"/>
</dbReference>
<evidence type="ECO:0000313" key="5">
    <source>
        <dbReference type="EMBL" id="KFX48548.1"/>
    </source>
</evidence>
<dbReference type="InterPro" id="IPR036338">
    <property type="entry name" value="Aha1"/>
</dbReference>
<accession>A0A093XTH3</accession>
<dbReference type="AlphaFoldDB" id="A0A093XTH3"/>
<dbReference type="GO" id="GO:0051087">
    <property type="term" value="F:protein-folding chaperone binding"/>
    <property type="evidence" value="ECO:0007669"/>
    <property type="project" value="InterPro"/>
</dbReference>